<dbReference type="EMBL" id="ML119711">
    <property type="protein sequence ID" value="RPA78439.1"/>
    <property type="molecule type" value="Genomic_DNA"/>
</dbReference>
<dbReference type="PROSITE" id="PS50097">
    <property type="entry name" value="BTB"/>
    <property type="match status" value="1"/>
</dbReference>
<organism evidence="3 4">
    <name type="scientific">Ascobolus immersus RN42</name>
    <dbReference type="NCBI Taxonomy" id="1160509"/>
    <lineage>
        <taxon>Eukaryota</taxon>
        <taxon>Fungi</taxon>
        <taxon>Dikarya</taxon>
        <taxon>Ascomycota</taxon>
        <taxon>Pezizomycotina</taxon>
        <taxon>Pezizomycetes</taxon>
        <taxon>Pezizales</taxon>
        <taxon>Ascobolaceae</taxon>
        <taxon>Ascobolus</taxon>
    </lineage>
</organism>
<dbReference type="InterPro" id="IPR000210">
    <property type="entry name" value="BTB/POZ_dom"/>
</dbReference>
<keyword evidence="4" id="KW-1185">Reference proteome</keyword>
<sequence length="225" mass="24810">MHQNSWQGYQYPSIESIAGPPPTSPSKERQACFFEIHLVPNTENIRIVVGQTPSGTYVLPIKNLCHHSQYFRTFLRSKDLATSLQRLGFELDVSPDAFAYFVDFIRTGGLKYTAGTSGMTIVEVVMLARKLIAEELFKLALKKLEGYLAVSTYLGCPIDLGEYLEMVRTVYSETGERVDTESLGSSGCDSSKVKTVLAGYAADSWDTYGPRGIDVHSVSVLSVST</sequence>
<dbReference type="AlphaFoldDB" id="A0A3N4HXN4"/>
<name>A0A3N4HXN4_ASCIM</name>
<proteinExistence type="predicted"/>
<accession>A0A3N4HXN4</accession>
<reference evidence="3 4" key="1">
    <citation type="journal article" date="2018" name="Nat. Ecol. Evol.">
        <title>Pezizomycetes genomes reveal the molecular basis of ectomycorrhizal truffle lifestyle.</title>
        <authorList>
            <person name="Murat C."/>
            <person name="Payen T."/>
            <person name="Noel B."/>
            <person name="Kuo A."/>
            <person name="Morin E."/>
            <person name="Chen J."/>
            <person name="Kohler A."/>
            <person name="Krizsan K."/>
            <person name="Balestrini R."/>
            <person name="Da Silva C."/>
            <person name="Montanini B."/>
            <person name="Hainaut M."/>
            <person name="Levati E."/>
            <person name="Barry K.W."/>
            <person name="Belfiori B."/>
            <person name="Cichocki N."/>
            <person name="Clum A."/>
            <person name="Dockter R.B."/>
            <person name="Fauchery L."/>
            <person name="Guy J."/>
            <person name="Iotti M."/>
            <person name="Le Tacon F."/>
            <person name="Lindquist E.A."/>
            <person name="Lipzen A."/>
            <person name="Malagnac F."/>
            <person name="Mello A."/>
            <person name="Molinier V."/>
            <person name="Miyauchi S."/>
            <person name="Poulain J."/>
            <person name="Riccioni C."/>
            <person name="Rubini A."/>
            <person name="Sitrit Y."/>
            <person name="Splivallo R."/>
            <person name="Traeger S."/>
            <person name="Wang M."/>
            <person name="Zifcakova L."/>
            <person name="Wipf D."/>
            <person name="Zambonelli A."/>
            <person name="Paolocci F."/>
            <person name="Nowrousian M."/>
            <person name="Ottonello S."/>
            <person name="Baldrian P."/>
            <person name="Spatafora J.W."/>
            <person name="Henrissat B."/>
            <person name="Nagy L.G."/>
            <person name="Aury J.M."/>
            <person name="Wincker P."/>
            <person name="Grigoriev I.V."/>
            <person name="Bonfante P."/>
            <person name="Martin F.M."/>
        </authorList>
    </citation>
    <scope>NUCLEOTIDE SEQUENCE [LARGE SCALE GENOMIC DNA]</scope>
    <source>
        <strain evidence="3 4">RN42</strain>
    </source>
</reference>
<dbReference type="Gene3D" id="3.30.710.10">
    <property type="entry name" value="Potassium Channel Kv1.1, Chain A"/>
    <property type="match status" value="1"/>
</dbReference>
<evidence type="ECO:0000313" key="3">
    <source>
        <dbReference type="EMBL" id="RPA78439.1"/>
    </source>
</evidence>
<protein>
    <recommendedName>
        <fullName evidence="2">BTB domain-containing protein</fullName>
    </recommendedName>
</protein>
<evidence type="ECO:0000259" key="2">
    <source>
        <dbReference type="PROSITE" id="PS50097"/>
    </source>
</evidence>
<evidence type="ECO:0000313" key="4">
    <source>
        <dbReference type="Proteomes" id="UP000275078"/>
    </source>
</evidence>
<gene>
    <name evidence="3" type="ORF">BJ508DRAFT_416540</name>
</gene>
<dbReference type="InterPro" id="IPR011333">
    <property type="entry name" value="SKP1/BTB/POZ_sf"/>
</dbReference>
<dbReference type="CDD" id="cd18186">
    <property type="entry name" value="BTB_POZ_ZBTB_KLHL-like"/>
    <property type="match status" value="1"/>
</dbReference>
<dbReference type="SUPFAM" id="SSF54695">
    <property type="entry name" value="POZ domain"/>
    <property type="match status" value="1"/>
</dbReference>
<feature type="compositionally biased region" description="Polar residues" evidence="1">
    <location>
        <begin position="1"/>
        <end position="10"/>
    </location>
</feature>
<feature type="domain" description="BTB" evidence="2">
    <location>
        <begin position="43"/>
        <end position="114"/>
    </location>
</feature>
<evidence type="ECO:0000256" key="1">
    <source>
        <dbReference type="SAM" id="MobiDB-lite"/>
    </source>
</evidence>
<dbReference type="Proteomes" id="UP000275078">
    <property type="component" value="Unassembled WGS sequence"/>
</dbReference>
<feature type="region of interest" description="Disordered" evidence="1">
    <location>
        <begin position="1"/>
        <end position="27"/>
    </location>
</feature>